<dbReference type="InterPro" id="IPR039058">
    <property type="entry name" value="Yippee_fam"/>
</dbReference>
<dbReference type="Pfam" id="PF03226">
    <property type="entry name" value="Yippee-Mis18"/>
    <property type="match status" value="1"/>
</dbReference>
<evidence type="ECO:0000313" key="5">
    <source>
        <dbReference type="EMBL" id="CAD5221810.1"/>
    </source>
</evidence>
<keyword evidence="3" id="KW-0862">Zinc</keyword>
<protein>
    <recommendedName>
        <fullName evidence="4">Yippee domain-containing protein</fullName>
    </recommendedName>
</protein>
<dbReference type="InterPro" id="IPR034751">
    <property type="entry name" value="Yippee"/>
</dbReference>
<dbReference type="AlphaFoldDB" id="A0A811L3P4"/>
<comment type="caution">
    <text evidence="5">The sequence shown here is derived from an EMBL/GenBank/DDBJ whole genome shotgun (WGS) entry which is preliminary data.</text>
</comment>
<evidence type="ECO:0000313" key="6">
    <source>
        <dbReference type="Proteomes" id="UP000614601"/>
    </source>
</evidence>
<feature type="domain" description="Yippee" evidence="4">
    <location>
        <begin position="13"/>
        <end position="110"/>
    </location>
</feature>
<evidence type="ECO:0000256" key="2">
    <source>
        <dbReference type="ARBA" id="ARBA00022723"/>
    </source>
</evidence>
<dbReference type="OrthoDB" id="6407410at2759"/>
<evidence type="ECO:0000259" key="4">
    <source>
        <dbReference type="PROSITE" id="PS51792"/>
    </source>
</evidence>
<dbReference type="PANTHER" id="PTHR13848">
    <property type="entry name" value="PROTEIN YIPPEE-LIKE CG15309-RELATED"/>
    <property type="match status" value="1"/>
</dbReference>
<comment type="similarity">
    <text evidence="1">Belongs to the yippee family.</text>
</comment>
<dbReference type="PROSITE" id="PS51792">
    <property type="entry name" value="YIPPEE"/>
    <property type="match status" value="1"/>
</dbReference>
<accession>A0A811L3P4</accession>
<keyword evidence="6" id="KW-1185">Reference proteome</keyword>
<dbReference type="Gene3D" id="2.170.150.30">
    <property type="entry name" value="RIG-I-like receptor, C-terminal regulatory domain"/>
    <property type="match status" value="1"/>
</dbReference>
<dbReference type="Proteomes" id="UP000614601">
    <property type="component" value="Unassembled WGS sequence"/>
</dbReference>
<dbReference type="GO" id="GO:0046872">
    <property type="term" value="F:metal ion binding"/>
    <property type="evidence" value="ECO:0007669"/>
    <property type="project" value="UniProtKB-KW"/>
</dbReference>
<evidence type="ECO:0000256" key="3">
    <source>
        <dbReference type="ARBA" id="ARBA00022833"/>
    </source>
</evidence>
<sequence>MGRPYIQVPNGSYVFICKQCRTFIASSDHYCSDAFQAQTGKAFLFQKVYNITKSSVEKKHMLTGDHMVRDIFCIQCKTKLGWMYELAYEESQKYKEGQYILEWSFIFCMNNENDRADNIPMVDDEDETVDIVMQRLLPDYIVNNGMPEEQVVLQYPSSRRYGRNHHNYHGS</sequence>
<reference evidence="5" key="1">
    <citation type="submission" date="2020-09" db="EMBL/GenBank/DDBJ databases">
        <authorList>
            <person name="Kikuchi T."/>
        </authorList>
    </citation>
    <scope>NUCLEOTIDE SEQUENCE</scope>
    <source>
        <strain evidence="5">SH1</strain>
    </source>
</reference>
<dbReference type="EMBL" id="CAJFCW020000004">
    <property type="protein sequence ID" value="CAG9115498.1"/>
    <property type="molecule type" value="Genomic_DNA"/>
</dbReference>
<keyword evidence="2" id="KW-0479">Metal-binding</keyword>
<name>A0A811L3P4_9BILA</name>
<gene>
    <name evidence="5" type="ORF">BOKJ2_LOCUS9631</name>
</gene>
<dbReference type="EMBL" id="CAJFDH010000004">
    <property type="protein sequence ID" value="CAD5221810.1"/>
    <property type="molecule type" value="Genomic_DNA"/>
</dbReference>
<organism evidence="5 6">
    <name type="scientific">Bursaphelenchus okinawaensis</name>
    <dbReference type="NCBI Taxonomy" id="465554"/>
    <lineage>
        <taxon>Eukaryota</taxon>
        <taxon>Metazoa</taxon>
        <taxon>Ecdysozoa</taxon>
        <taxon>Nematoda</taxon>
        <taxon>Chromadorea</taxon>
        <taxon>Rhabditida</taxon>
        <taxon>Tylenchina</taxon>
        <taxon>Tylenchomorpha</taxon>
        <taxon>Aphelenchoidea</taxon>
        <taxon>Aphelenchoididae</taxon>
        <taxon>Bursaphelenchus</taxon>
    </lineage>
</organism>
<dbReference type="InterPro" id="IPR038557">
    <property type="entry name" value="RLR_C_sf"/>
</dbReference>
<dbReference type="InterPro" id="IPR004910">
    <property type="entry name" value="Yippee/Mis18/Cereblon"/>
</dbReference>
<proteinExistence type="inferred from homology"/>
<evidence type="ECO:0000256" key="1">
    <source>
        <dbReference type="ARBA" id="ARBA00005613"/>
    </source>
</evidence>
<dbReference type="Proteomes" id="UP000783686">
    <property type="component" value="Unassembled WGS sequence"/>
</dbReference>